<dbReference type="PANTHER" id="PTHR43674:SF2">
    <property type="entry name" value="BETA-UREIDOPROPIONASE"/>
    <property type="match status" value="1"/>
</dbReference>
<evidence type="ECO:0000256" key="2">
    <source>
        <dbReference type="SAM" id="MobiDB-lite"/>
    </source>
</evidence>
<dbReference type="EMBL" id="QZKI01000101">
    <property type="protein sequence ID" value="RJP67684.1"/>
    <property type="molecule type" value="Genomic_DNA"/>
</dbReference>
<dbReference type="InterPro" id="IPR036526">
    <property type="entry name" value="C-N_Hydrolase_sf"/>
</dbReference>
<proteinExistence type="predicted"/>
<dbReference type="AlphaFoldDB" id="A0A419EU81"/>
<dbReference type="Gene3D" id="3.60.110.10">
    <property type="entry name" value="Carbon-nitrogen hydrolase"/>
    <property type="match status" value="1"/>
</dbReference>
<dbReference type="GO" id="GO:0050126">
    <property type="term" value="F:N-carbamoylputrescine amidase activity"/>
    <property type="evidence" value="ECO:0007669"/>
    <property type="project" value="TreeGrafter"/>
</dbReference>
<dbReference type="InterPro" id="IPR003010">
    <property type="entry name" value="C-N_Hydrolase"/>
</dbReference>
<reference evidence="4 5" key="1">
    <citation type="journal article" date="2017" name="ISME J.">
        <title>Energy and carbon metabolisms in a deep terrestrial subsurface fluid microbial community.</title>
        <authorList>
            <person name="Momper L."/>
            <person name="Jungbluth S.P."/>
            <person name="Lee M.D."/>
            <person name="Amend J.P."/>
        </authorList>
    </citation>
    <scope>NUCLEOTIDE SEQUENCE [LARGE SCALE GENOMIC DNA]</scope>
    <source>
        <strain evidence="4">SURF_17</strain>
    </source>
</reference>
<sequence>MGGGSGRARDSQSMRGEHDICREEQHGRLIGLCKDDTGPMDDLRVAAVVMRSGFGETTSNLASMERFVRQAARSGAHIVCFPEMSITGYVLRSEIEKFAEPIPGPSTSEVQRMARENKVGILAGLAELTGSHAMAMTQVVVSPSGTMEIYRKLHLSEGEQGLFEGGCDAPVFKVGGTTFGVQLCYDAHFPELSTILALKGAEVFFMPHASPPPETAEQKRMRWLRYLSARAYDNSAFVVACNQTGDGGAGIRFSGVALILDPRGQLIAETSGDEERMIIADLKADTLRKTRNTRMGFFLARRRPELYGMLSASTENGAYERPEANTGFDEARLPEESSSARAASAS</sequence>
<dbReference type="InterPro" id="IPR050345">
    <property type="entry name" value="Aliph_Amidase/BUP"/>
</dbReference>
<dbReference type="PROSITE" id="PS50263">
    <property type="entry name" value="CN_HYDROLASE"/>
    <property type="match status" value="1"/>
</dbReference>
<evidence type="ECO:0000313" key="4">
    <source>
        <dbReference type="EMBL" id="RJP67684.1"/>
    </source>
</evidence>
<dbReference type="PANTHER" id="PTHR43674">
    <property type="entry name" value="NITRILASE C965.09-RELATED"/>
    <property type="match status" value="1"/>
</dbReference>
<dbReference type="Pfam" id="PF00795">
    <property type="entry name" value="CN_hydrolase"/>
    <property type="match status" value="1"/>
</dbReference>
<name>A0A419EU81_9BACT</name>
<feature type="compositionally biased region" description="Basic and acidic residues" evidence="2">
    <location>
        <begin position="318"/>
        <end position="335"/>
    </location>
</feature>
<gene>
    <name evidence="4" type="ORF">C4532_14210</name>
</gene>
<accession>A0A419EU81</accession>
<dbReference type="Proteomes" id="UP000285961">
    <property type="component" value="Unassembled WGS sequence"/>
</dbReference>
<evidence type="ECO:0000313" key="5">
    <source>
        <dbReference type="Proteomes" id="UP000285961"/>
    </source>
</evidence>
<evidence type="ECO:0000256" key="1">
    <source>
        <dbReference type="ARBA" id="ARBA00022801"/>
    </source>
</evidence>
<feature type="domain" description="CN hydrolase" evidence="3">
    <location>
        <begin position="43"/>
        <end position="284"/>
    </location>
</feature>
<dbReference type="SUPFAM" id="SSF56317">
    <property type="entry name" value="Carbon-nitrogen hydrolase"/>
    <property type="match status" value="1"/>
</dbReference>
<protein>
    <submittedName>
        <fullName evidence="4">Nitrilase</fullName>
    </submittedName>
</protein>
<organism evidence="4 5">
    <name type="scientific">Candidatus Abyssobacteria bacterium SURF_17</name>
    <dbReference type="NCBI Taxonomy" id="2093361"/>
    <lineage>
        <taxon>Bacteria</taxon>
        <taxon>Pseudomonadati</taxon>
        <taxon>Candidatus Hydrogenedentota</taxon>
        <taxon>Candidatus Abyssobacteria</taxon>
    </lineage>
</organism>
<feature type="region of interest" description="Disordered" evidence="2">
    <location>
        <begin position="314"/>
        <end position="346"/>
    </location>
</feature>
<keyword evidence="1" id="KW-0378">Hydrolase</keyword>
<dbReference type="GO" id="GO:0033388">
    <property type="term" value="P:putrescine biosynthetic process from arginine"/>
    <property type="evidence" value="ECO:0007669"/>
    <property type="project" value="TreeGrafter"/>
</dbReference>
<evidence type="ECO:0000259" key="3">
    <source>
        <dbReference type="PROSITE" id="PS50263"/>
    </source>
</evidence>
<feature type="compositionally biased region" description="Low complexity" evidence="2">
    <location>
        <begin position="337"/>
        <end position="346"/>
    </location>
</feature>
<comment type="caution">
    <text evidence="4">The sequence shown here is derived from an EMBL/GenBank/DDBJ whole genome shotgun (WGS) entry which is preliminary data.</text>
</comment>